<dbReference type="AlphaFoldDB" id="A0A182XXE8"/>
<dbReference type="Pfam" id="PF08423">
    <property type="entry name" value="Rad51"/>
    <property type="match status" value="1"/>
</dbReference>
<dbReference type="VEuPathDB" id="VectorBase:ASTE009153"/>
<reference evidence="9" key="2">
    <citation type="submission" date="2020-05" db="UniProtKB">
        <authorList>
            <consortium name="EnsemblMetazoa"/>
        </authorList>
    </citation>
    <scope>IDENTIFICATION</scope>
    <source>
        <strain evidence="9">Indian</strain>
    </source>
</reference>
<reference evidence="10" key="1">
    <citation type="journal article" date="2014" name="Genome Biol.">
        <title>Genome analysis of a major urban malaria vector mosquito, Anopheles stephensi.</title>
        <authorList>
            <person name="Jiang X."/>
            <person name="Peery A."/>
            <person name="Hall A.B."/>
            <person name="Sharma A."/>
            <person name="Chen X.G."/>
            <person name="Waterhouse R.M."/>
            <person name="Komissarov A."/>
            <person name="Riehle M.M."/>
            <person name="Shouche Y."/>
            <person name="Sharakhova M.V."/>
            <person name="Lawson D."/>
            <person name="Pakpour N."/>
            <person name="Arensburger P."/>
            <person name="Davidson V.L."/>
            <person name="Eiglmeier K."/>
            <person name="Emrich S."/>
            <person name="George P."/>
            <person name="Kennedy R.C."/>
            <person name="Mane S.P."/>
            <person name="Maslen G."/>
            <person name="Oringanje C."/>
            <person name="Qi Y."/>
            <person name="Settlage R."/>
            <person name="Tojo M."/>
            <person name="Tubio J.M."/>
            <person name="Unger M.F."/>
            <person name="Wang B."/>
            <person name="Vernick K.D."/>
            <person name="Ribeiro J.M."/>
            <person name="James A.A."/>
            <person name="Michel K."/>
            <person name="Riehle M.A."/>
            <person name="Luckhart S."/>
            <person name="Sharakhov I.V."/>
            <person name="Tu Z."/>
        </authorList>
    </citation>
    <scope>NUCLEOTIDE SEQUENCE [LARGE SCALE GENOMIC DNA]</scope>
    <source>
        <strain evidence="10">Indian</strain>
    </source>
</reference>
<evidence type="ECO:0000256" key="2">
    <source>
        <dbReference type="ARBA" id="ARBA00022741"/>
    </source>
</evidence>
<dbReference type="VEuPathDB" id="VectorBase:ASTEI00884"/>
<dbReference type="CDD" id="cd19492">
    <property type="entry name" value="Rad51C"/>
    <property type="match status" value="1"/>
</dbReference>
<accession>A0A182XXE8</accession>
<dbReference type="EnsemblMetazoa" id="ASTEI00884-RA">
    <property type="protein sequence ID" value="ASTEI00884-PA"/>
    <property type="gene ID" value="ASTEI00884"/>
</dbReference>
<dbReference type="FunFam" id="3.40.50.300:FF:002382">
    <property type="entry name" value="DNA repair protein RAD51C, putative"/>
    <property type="match status" value="1"/>
</dbReference>
<dbReference type="GO" id="GO:0140664">
    <property type="term" value="F:ATP-dependent DNA damage sensor activity"/>
    <property type="evidence" value="ECO:0007669"/>
    <property type="project" value="InterPro"/>
</dbReference>
<dbReference type="InterPro" id="IPR020588">
    <property type="entry name" value="RecA_ATP-bd"/>
</dbReference>
<dbReference type="GeneID" id="118502636"/>
<dbReference type="GO" id="GO:0008821">
    <property type="term" value="F:crossover junction DNA endonuclease activity"/>
    <property type="evidence" value="ECO:0007669"/>
    <property type="project" value="TreeGrafter"/>
</dbReference>
<keyword evidence="6" id="KW-0539">Nucleus</keyword>
<evidence type="ECO:0000313" key="9">
    <source>
        <dbReference type="EnsemblMetazoa" id="ASTEI00884-PA"/>
    </source>
</evidence>
<dbReference type="Gene3D" id="3.40.50.300">
    <property type="entry name" value="P-loop containing nucleotide triphosphate hydrolases"/>
    <property type="match status" value="1"/>
</dbReference>
<evidence type="ECO:0000256" key="6">
    <source>
        <dbReference type="ARBA" id="ARBA00023242"/>
    </source>
</evidence>
<protein>
    <recommendedName>
        <fullName evidence="7">DNA repair protein RAD51 homolog 3</fullName>
    </recommendedName>
</protein>
<organism evidence="9 10">
    <name type="scientific">Anopheles stephensi</name>
    <name type="common">Indo-Pakistan malaria mosquito</name>
    <dbReference type="NCBI Taxonomy" id="30069"/>
    <lineage>
        <taxon>Eukaryota</taxon>
        <taxon>Metazoa</taxon>
        <taxon>Ecdysozoa</taxon>
        <taxon>Arthropoda</taxon>
        <taxon>Hexapoda</taxon>
        <taxon>Insecta</taxon>
        <taxon>Pterygota</taxon>
        <taxon>Neoptera</taxon>
        <taxon>Endopterygota</taxon>
        <taxon>Diptera</taxon>
        <taxon>Nematocera</taxon>
        <taxon>Culicoidea</taxon>
        <taxon>Culicidae</taxon>
        <taxon>Anophelinae</taxon>
        <taxon>Anopheles</taxon>
    </lineage>
</organism>
<dbReference type="OrthoDB" id="5957327at2759"/>
<dbReference type="SMART" id="SM00382">
    <property type="entry name" value="AAA"/>
    <property type="match status" value="1"/>
</dbReference>
<dbReference type="InterPro" id="IPR027417">
    <property type="entry name" value="P-loop_NTPase"/>
</dbReference>
<dbReference type="InterPro" id="IPR052093">
    <property type="entry name" value="HR_Repair_Mediator"/>
</dbReference>
<dbReference type="GO" id="GO:0005524">
    <property type="term" value="F:ATP binding"/>
    <property type="evidence" value="ECO:0007669"/>
    <property type="project" value="UniProtKB-KW"/>
</dbReference>
<dbReference type="OMA" id="AMETFTV"/>
<dbReference type="PIRSF" id="PIRSF005856">
    <property type="entry name" value="Rad51"/>
    <property type="match status" value="1"/>
</dbReference>
<dbReference type="RefSeq" id="XP_035890972.1">
    <property type="nucleotide sequence ID" value="XM_036035079.1"/>
</dbReference>
<dbReference type="PANTHER" id="PTHR46239:SF1">
    <property type="entry name" value="DNA REPAIR PROTEIN RAD51 HOMOLOG 3"/>
    <property type="match status" value="1"/>
</dbReference>
<dbReference type="GO" id="GO:0005657">
    <property type="term" value="C:replication fork"/>
    <property type="evidence" value="ECO:0007669"/>
    <property type="project" value="TreeGrafter"/>
</dbReference>
<keyword evidence="2" id="KW-0547">Nucleotide-binding</keyword>
<comment type="subcellular location">
    <subcellularLocation>
        <location evidence="1">Nucleus</location>
    </subcellularLocation>
</comment>
<dbReference type="GO" id="GO:0033065">
    <property type="term" value="C:Rad51C-XRCC3 complex"/>
    <property type="evidence" value="ECO:0007669"/>
    <property type="project" value="TreeGrafter"/>
</dbReference>
<sequence>MRTFKTSALDLWKEEENRTGLVTFCKDLDLALGSGISEGMITELCGPPGSGKTQLCLQLSVNVQIPRRLGGLQGRAVYLDTNYGFCPKRVKEMAESCRNHCTNIALLHKLDPDETLAGFSEATVLDGILYSHVTNCTQILEAIADLQNRLYDGEKIKLIILDSLSFLIRNTITRSMKRVRRLHEILTPLHKIAHRFGCVVIVTNDVTTRISDSDASDRLAETTTITTTPQIVAALGGSHTHKVNQRILLGRDESDYDSQSTVYVASIEKGHFLPRITVPFRIETAGIRGVSKRDVR</sequence>
<keyword evidence="4" id="KW-0067">ATP-binding</keyword>
<dbReference type="GO" id="GO:0007131">
    <property type="term" value="P:reciprocal meiotic recombination"/>
    <property type="evidence" value="ECO:0007669"/>
    <property type="project" value="TreeGrafter"/>
</dbReference>
<evidence type="ECO:0000256" key="5">
    <source>
        <dbReference type="ARBA" id="ARBA00023204"/>
    </source>
</evidence>
<evidence type="ECO:0000313" key="10">
    <source>
        <dbReference type="Proteomes" id="UP000076408"/>
    </source>
</evidence>
<dbReference type="GO" id="GO:0000400">
    <property type="term" value="F:four-way junction DNA binding"/>
    <property type="evidence" value="ECO:0007669"/>
    <property type="project" value="TreeGrafter"/>
</dbReference>
<dbReference type="GO" id="GO:0033063">
    <property type="term" value="C:Rad51B-Rad51C-Rad51D-XRCC2 complex"/>
    <property type="evidence" value="ECO:0007669"/>
    <property type="project" value="TreeGrafter"/>
</dbReference>
<evidence type="ECO:0000256" key="3">
    <source>
        <dbReference type="ARBA" id="ARBA00022763"/>
    </source>
</evidence>
<evidence type="ECO:0000256" key="4">
    <source>
        <dbReference type="ARBA" id="ARBA00022840"/>
    </source>
</evidence>
<keyword evidence="5" id="KW-0234">DNA repair</keyword>
<dbReference type="GO" id="GO:0000707">
    <property type="term" value="P:meiotic DNA recombinase assembly"/>
    <property type="evidence" value="ECO:0007669"/>
    <property type="project" value="TreeGrafter"/>
</dbReference>
<dbReference type="STRING" id="30069.A0A182XXE8"/>
<keyword evidence="10" id="KW-1185">Reference proteome</keyword>
<dbReference type="InterPro" id="IPR003593">
    <property type="entry name" value="AAA+_ATPase"/>
</dbReference>
<dbReference type="InterPro" id="IPR016467">
    <property type="entry name" value="DNA_recomb/repair_RecA-like"/>
</dbReference>
<proteinExistence type="predicted"/>
<dbReference type="PROSITE" id="PS50162">
    <property type="entry name" value="RECA_2"/>
    <property type="match status" value="1"/>
</dbReference>
<dbReference type="SUPFAM" id="SSF52540">
    <property type="entry name" value="P-loop containing nucleoside triphosphate hydrolases"/>
    <property type="match status" value="1"/>
</dbReference>
<evidence type="ECO:0000259" key="8">
    <source>
        <dbReference type="PROSITE" id="PS50162"/>
    </source>
</evidence>
<dbReference type="PANTHER" id="PTHR46239">
    <property type="entry name" value="DNA REPAIR PROTEIN RAD51 HOMOLOG 3 RAD51C"/>
    <property type="match status" value="1"/>
</dbReference>
<dbReference type="KEGG" id="aste:118502636"/>
<keyword evidence="3" id="KW-0227">DNA damage</keyword>
<name>A0A182XXE8_ANOST</name>
<feature type="domain" description="RecA family profile 1" evidence="8">
    <location>
        <begin position="17"/>
        <end position="206"/>
    </location>
</feature>
<dbReference type="Proteomes" id="UP000076408">
    <property type="component" value="Unassembled WGS sequence"/>
</dbReference>
<dbReference type="InterPro" id="IPR013632">
    <property type="entry name" value="Rad51_C"/>
</dbReference>
<evidence type="ECO:0000256" key="1">
    <source>
        <dbReference type="ARBA" id="ARBA00004123"/>
    </source>
</evidence>
<dbReference type="VEuPathDB" id="VectorBase:ASTEI20_038818"/>
<evidence type="ECO:0000256" key="7">
    <source>
        <dbReference type="ARBA" id="ARBA00040674"/>
    </source>
</evidence>